<feature type="chain" id="PRO_5005465603" description="L,D-TPase catalytic domain-containing protein" evidence="9">
    <location>
        <begin position="28"/>
        <end position="327"/>
    </location>
</feature>
<feature type="domain" description="L,D-TPase catalytic" evidence="10">
    <location>
        <begin position="177"/>
        <end position="326"/>
    </location>
</feature>
<dbReference type="SUPFAM" id="SSF141523">
    <property type="entry name" value="L,D-transpeptidase catalytic domain-like"/>
    <property type="match status" value="1"/>
</dbReference>
<dbReference type="Proteomes" id="UP000064967">
    <property type="component" value="Chromosome"/>
</dbReference>
<evidence type="ECO:0000259" key="10">
    <source>
        <dbReference type="PROSITE" id="PS52029"/>
    </source>
</evidence>
<dbReference type="EMBL" id="CP012333">
    <property type="protein sequence ID" value="AKU93752.1"/>
    <property type="molecule type" value="Genomic_DNA"/>
</dbReference>
<name>A0A0K1PJR8_9BACT</name>
<evidence type="ECO:0000313" key="12">
    <source>
        <dbReference type="Proteomes" id="UP000064967"/>
    </source>
</evidence>
<sequence>MSFRVRQSLLGSIVFLASVLAACSSDAGGATSDSDPTLAPAPAPATGSDDSTAPHHPSTSKPAEKTAALTVTLDGVGTLRSTPAGIDCPGKCTASFPTGTEVTIAVTPAEGWKHDGWTGACSGAAGCKVELDADASLAATLSLLDPRWDPSDGAADCASAWGTAGEKLSRCDKTPDNYVVVRKSKRNLAFCKSGQLVKNYRNGLGFAPVGTKIEQGDGKTPEGVFYIPRVLPNSTYHRAFLLSYPTKEDADRGLASGLVDQAEHDQIASAQDSCTEPLQNTGLGGEVEIHGEGSDEDWTHGCVALDNDAIDVLWNVMGAGDTIVVIP</sequence>
<dbReference type="PROSITE" id="PS52029">
    <property type="entry name" value="LD_TPASE"/>
    <property type="match status" value="1"/>
</dbReference>
<evidence type="ECO:0000256" key="7">
    <source>
        <dbReference type="PROSITE-ProRule" id="PRU01373"/>
    </source>
</evidence>
<dbReference type="GO" id="GO:0071555">
    <property type="term" value="P:cell wall organization"/>
    <property type="evidence" value="ECO:0007669"/>
    <property type="project" value="UniProtKB-UniRule"/>
</dbReference>
<dbReference type="InterPro" id="IPR005490">
    <property type="entry name" value="LD_TPept_cat_dom"/>
</dbReference>
<keyword evidence="6 7" id="KW-0961">Cell wall biogenesis/degradation</keyword>
<feature type="active site" description="Nucleophile" evidence="7">
    <location>
        <position position="302"/>
    </location>
</feature>
<dbReference type="PANTHER" id="PTHR36699">
    <property type="entry name" value="LD-TRANSPEPTIDASE"/>
    <property type="match status" value="1"/>
</dbReference>
<feature type="active site" description="Proton donor/acceptor" evidence="7">
    <location>
        <position position="290"/>
    </location>
</feature>
<feature type="compositionally biased region" description="Low complexity" evidence="8">
    <location>
        <begin position="29"/>
        <end position="46"/>
    </location>
</feature>
<evidence type="ECO:0000256" key="6">
    <source>
        <dbReference type="ARBA" id="ARBA00023316"/>
    </source>
</evidence>
<dbReference type="InterPro" id="IPR044060">
    <property type="entry name" value="Bacterial_rp_domain"/>
</dbReference>
<comment type="similarity">
    <text evidence="2">Belongs to the YkuD family.</text>
</comment>
<protein>
    <recommendedName>
        <fullName evidence="10">L,D-TPase catalytic domain-containing protein</fullName>
    </recommendedName>
</protein>
<keyword evidence="5 7" id="KW-0573">Peptidoglycan synthesis</keyword>
<evidence type="ECO:0000256" key="4">
    <source>
        <dbReference type="ARBA" id="ARBA00022960"/>
    </source>
</evidence>
<evidence type="ECO:0000256" key="8">
    <source>
        <dbReference type="SAM" id="MobiDB-lite"/>
    </source>
</evidence>
<dbReference type="GO" id="GO:0009252">
    <property type="term" value="P:peptidoglycan biosynthetic process"/>
    <property type="evidence" value="ECO:0007669"/>
    <property type="project" value="UniProtKB-UniPathway"/>
</dbReference>
<dbReference type="AlphaFoldDB" id="A0A0K1PJR8"/>
<evidence type="ECO:0000256" key="9">
    <source>
        <dbReference type="SAM" id="SignalP"/>
    </source>
</evidence>
<feature type="region of interest" description="Disordered" evidence="8">
    <location>
        <begin position="29"/>
        <end position="67"/>
    </location>
</feature>
<dbReference type="Gene3D" id="2.40.440.10">
    <property type="entry name" value="L,D-transpeptidase catalytic domain-like"/>
    <property type="match status" value="1"/>
</dbReference>
<evidence type="ECO:0000256" key="5">
    <source>
        <dbReference type="ARBA" id="ARBA00022984"/>
    </source>
</evidence>
<dbReference type="KEGG" id="llu:AKJ09_00416"/>
<dbReference type="GO" id="GO:0004180">
    <property type="term" value="F:carboxypeptidase activity"/>
    <property type="evidence" value="ECO:0007669"/>
    <property type="project" value="UniProtKB-ARBA"/>
</dbReference>
<dbReference type="InterPro" id="IPR038063">
    <property type="entry name" value="Transpep_catalytic_dom"/>
</dbReference>
<comment type="pathway">
    <text evidence="1 7">Cell wall biogenesis; peptidoglycan biosynthesis.</text>
</comment>
<keyword evidence="4 7" id="KW-0133">Cell shape</keyword>
<accession>A0A0K1PJR8</accession>
<dbReference type="RefSeq" id="WP_146645455.1">
    <property type="nucleotide sequence ID" value="NZ_CP012333.1"/>
</dbReference>
<dbReference type="OrthoDB" id="9809748at2"/>
<reference evidence="11 12" key="1">
    <citation type="submission" date="2015-08" db="EMBL/GenBank/DDBJ databases">
        <authorList>
            <person name="Babu N.S."/>
            <person name="Beckwith C.J."/>
            <person name="Beseler K.G."/>
            <person name="Brison A."/>
            <person name="Carone J.V."/>
            <person name="Caskin T.P."/>
            <person name="Diamond M."/>
            <person name="Durham M.E."/>
            <person name="Foxe J.M."/>
            <person name="Go M."/>
            <person name="Henderson B.A."/>
            <person name="Jones I.B."/>
            <person name="McGettigan J.A."/>
            <person name="Micheletti S.J."/>
            <person name="Nasrallah M.E."/>
            <person name="Ortiz D."/>
            <person name="Piller C.R."/>
            <person name="Privatt S.R."/>
            <person name="Schneider S.L."/>
            <person name="Sharp S."/>
            <person name="Smith T.C."/>
            <person name="Stanton J.D."/>
            <person name="Ullery H.E."/>
            <person name="Wilson R.J."/>
            <person name="Serrano M.G."/>
            <person name="Buck G."/>
            <person name="Lee V."/>
            <person name="Wang Y."/>
            <person name="Carvalho R."/>
            <person name="Voegtly L."/>
            <person name="Shi R."/>
            <person name="Duckworth R."/>
            <person name="Johnson A."/>
            <person name="Loviza R."/>
            <person name="Walstead R."/>
            <person name="Shah Z."/>
            <person name="Kiflezghi M."/>
            <person name="Wade K."/>
            <person name="Ball S.L."/>
            <person name="Bradley K.W."/>
            <person name="Asai D.J."/>
            <person name="Bowman C.A."/>
            <person name="Russell D.A."/>
            <person name="Pope W.H."/>
            <person name="Jacobs-Sera D."/>
            <person name="Hendrix R.W."/>
            <person name="Hatfull G.F."/>
        </authorList>
    </citation>
    <scope>NUCLEOTIDE SEQUENCE [LARGE SCALE GENOMIC DNA]</scope>
    <source>
        <strain evidence="11 12">DSM 27648</strain>
    </source>
</reference>
<gene>
    <name evidence="11" type="ORF">AKJ09_00416</name>
</gene>
<organism evidence="11 12">
    <name type="scientific">Labilithrix luteola</name>
    <dbReference type="NCBI Taxonomy" id="1391654"/>
    <lineage>
        <taxon>Bacteria</taxon>
        <taxon>Pseudomonadati</taxon>
        <taxon>Myxococcota</taxon>
        <taxon>Polyangia</taxon>
        <taxon>Polyangiales</taxon>
        <taxon>Labilitrichaceae</taxon>
        <taxon>Labilithrix</taxon>
    </lineage>
</organism>
<dbReference type="UniPathway" id="UPA00219"/>
<dbReference type="PANTHER" id="PTHR36699:SF1">
    <property type="entry name" value="L,D-TRANSPEPTIDASE YAFK-RELATED"/>
    <property type="match status" value="1"/>
</dbReference>
<dbReference type="GO" id="GO:0016740">
    <property type="term" value="F:transferase activity"/>
    <property type="evidence" value="ECO:0007669"/>
    <property type="project" value="UniProtKB-KW"/>
</dbReference>
<dbReference type="GO" id="GO:0008360">
    <property type="term" value="P:regulation of cell shape"/>
    <property type="evidence" value="ECO:0007669"/>
    <property type="project" value="UniProtKB-UniRule"/>
</dbReference>
<evidence type="ECO:0000256" key="3">
    <source>
        <dbReference type="ARBA" id="ARBA00022679"/>
    </source>
</evidence>
<dbReference type="Pfam" id="PF18998">
    <property type="entry name" value="Flg_new_2"/>
    <property type="match status" value="1"/>
</dbReference>
<dbReference type="PROSITE" id="PS51257">
    <property type="entry name" value="PROKAR_LIPOPROTEIN"/>
    <property type="match status" value="1"/>
</dbReference>
<evidence type="ECO:0000313" key="11">
    <source>
        <dbReference type="EMBL" id="AKU93752.1"/>
    </source>
</evidence>
<keyword evidence="3" id="KW-0808">Transferase</keyword>
<evidence type="ECO:0000256" key="2">
    <source>
        <dbReference type="ARBA" id="ARBA00005992"/>
    </source>
</evidence>
<feature type="signal peptide" evidence="9">
    <location>
        <begin position="1"/>
        <end position="27"/>
    </location>
</feature>
<dbReference type="CDD" id="cd16913">
    <property type="entry name" value="YkuD_like"/>
    <property type="match status" value="1"/>
</dbReference>
<keyword evidence="9" id="KW-0732">Signal</keyword>
<evidence type="ECO:0000256" key="1">
    <source>
        <dbReference type="ARBA" id="ARBA00004752"/>
    </source>
</evidence>
<dbReference type="Pfam" id="PF03734">
    <property type="entry name" value="YkuD"/>
    <property type="match status" value="1"/>
</dbReference>
<keyword evidence="12" id="KW-1185">Reference proteome</keyword>
<dbReference type="STRING" id="1391654.AKJ09_00416"/>
<proteinExistence type="inferred from homology"/>